<organism evidence="1 2">
    <name type="scientific">Pseudomonas syringae pv. primulae</name>
    <dbReference type="NCBI Taxonomy" id="251707"/>
    <lineage>
        <taxon>Bacteria</taxon>
        <taxon>Pseudomonadati</taxon>
        <taxon>Pseudomonadota</taxon>
        <taxon>Gammaproteobacteria</taxon>
        <taxon>Pseudomonadales</taxon>
        <taxon>Pseudomonadaceae</taxon>
        <taxon>Pseudomonas</taxon>
    </lineage>
</organism>
<evidence type="ECO:0000313" key="2">
    <source>
        <dbReference type="Proteomes" id="UP000276615"/>
    </source>
</evidence>
<reference evidence="1 2" key="1">
    <citation type="submission" date="2018-08" db="EMBL/GenBank/DDBJ databases">
        <title>Recombination of ecologically and evolutionarily significant loci maintains genetic cohesion in the Pseudomonas syringae species complex.</title>
        <authorList>
            <person name="Dillon M."/>
            <person name="Thakur S."/>
            <person name="Almeida R.N.D."/>
            <person name="Weir B.S."/>
            <person name="Guttman D.S."/>
        </authorList>
    </citation>
    <scope>NUCLEOTIDE SEQUENCE [LARGE SCALE GENOMIC DNA]</scope>
    <source>
        <strain evidence="1 2">ICMP 8670</strain>
    </source>
</reference>
<sequence>MLQHNVMPATDLAKPLCDAERYKEYAERPELHADAEHRHDSQLDVCITLASRGESMPGEQNLLLLLLLAEGRGSELVHERASAFSESVSFELPYLRTMRTAAPVAHPPADARIVGVFRLIYNAGGRRQIKAQ</sequence>
<dbReference type="AlphaFoldDB" id="A0A3M4SDG1"/>
<comment type="caution">
    <text evidence="1">The sequence shown here is derived from an EMBL/GenBank/DDBJ whole genome shotgun (WGS) entry which is preliminary data.</text>
</comment>
<proteinExistence type="predicted"/>
<accession>A0A3M4SDG1</accession>
<gene>
    <name evidence="1" type="ORF">ALP92_103532</name>
</gene>
<dbReference type="Proteomes" id="UP000276615">
    <property type="component" value="Unassembled WGS sequence"/>
</dbReference>
<name>A0A3M4SDG1_9PSED</name>
<evidence type="ECO:0000313" key="1">
    <source>
        <dbReference type="EMBL" id="RMR12951.1"/>
    </source>
</evidence>
<protein>
    <submittedName>
        <fullName evidence="1">Uncharacterized protein</fullName>
    </submittedName>
</protein>
<dbReference type="EMBL" id="RBRQ01000084">
    <property type="protein sequence ID" value="RMR12951.1"/>
    <property type="molecule type" value="Genomic_DNA"/>
</dbReference>